<organism evidence="3 4">
    <name type="scientific">Pelotalea chapellei</name>
    <dbReference type="NCBI Taxonomy" id="44671"/>
    <lineage>
        <taxon>Bacteria</taxon>
        <taxon>Pseudomonadati</taxon>
        <taxon>Thermodesulfobacteriota</taxon>
        <taxon>Desulfuromonadia</taxon>
        <taxon>Geobacterales</taxon>
        <taxon>Geobacteraceae</taxon>
        <taxon>Pelotalea</taxon>
    </lineage>
</organism>
<feature type="chain" id="PRO_5045993165" evidence="1">
    <location>
        <begin position="19"/>
        <end position="217"/>
    </location>
</feature>
<keyword evidence="4" id="KW-1185">Reference proteome</keyword>
<reference evidence="3 4" key="1">
    <citation type="submission" date="2021-05" db="EMBL/GenBank/DDBJ databases">
        <title>The draft genome of Geobacter chapellei DSM 13688.</title>
        <authorList>
            <person name="Xu Z."/>
            <person name="Masuda Y."/>
            <person name="Itoh H."/>
            <person name="Senoo K."/>
        </authorList>
    </citation>
    <scope>NUCLEOTIDE SEQUENCE [LARGE SCALE GENOMIC DNA]</scope>
    <source>
        <strain evidence="3 4">DSM 13688</strain>
    </source>
</reference>
<feature type="signal peptide" evidence="1">
    <location>
        <begin position="1"/>
        <end position="18"/>
    </location>
</feature>
<comment type="caution">
    <text evidence="3">The sequence shown here is derived from an EMBL/GenBank/DDBJ whole genome shotgun (WGS) entry which is preliminary data.</text>
</comment>
<name>A0ABS5U652_9BACT</name>
<dbReference type="SUPFAM" id="SSF53955">
    <property type="entry name" value="Lysozyme-like"/>
    <property type="match status" value="1"/>
</dbReference>
<dbReference type="Pfam" id="PF01464">
    <property type="entry name" value="SLT"/>
    <property type="match status" value="1"/>
</dbReference>
<evidence type="ECO:0000313" key="4">
    <source>
        <dbReference type="Proteomes" id="UP000784128"/>
    </source>
</evidence>
<proteinExistence type="predicted"/>
<dbReference type="PROSITE" id="PS51257">
    <property type="entry name" value="PROKAR_LIPOPROTEIN"/>
    <property type="match status" value="1"/>
</dbReference>
<dbReference type="Proteomes" id="UP000784128">
    <property type="component" value="Unassembled WGS sequence"/>
</dbReference>
<keyword evidence="1" id="KW-0732">Signal</keyword>
<protein>
    <submittedName>
        <fullName evidence="3">Transglycosylase SLT domain-containing protein</fullName>
    </submittedName>
</protein>
<evidence type="ECO:0000313" key="3">
    <source>
        <dbReference type="EMBL" id="MBT1071152.1"/>
    </source>
</evidence>
<feature type="domain" description="Transglycosylase SLT" evidence="2">
    <location>
        <begin position="112"/>
        <end position="175"/>
    </location>
</feature>
<dbReference type="Gene3D" id="1.10.530.10">
    <property type="match status" value="1"/>
</dbReference>
<dbReference type="InterPro" id="IPR008258">
    <property type="entry name" value="Transglycosylase_SLT_dom_1"/>
</dbReference>
<dbReference type="EMBL" id="JAHDYS010000004">
    <property type="protein sequence ID" value="MBT1071152.1"/>
    <property type="molecule type" value="Genomic_DNA"/>
</dbReference>
<evidence type="ECO:0000259" key="2">
    <source>
        <dbReference type="Pfam" id="PF01464"/>
    </source>
</evidence>
<gene>
    <name evidence="3" type="ORF">KJB30_05125</name>
</gene>
<evidence type="ECO:0000256" key="1">
    <source>
        <dbReference type="SAM" id="SignalP"/>
    </source>
</evidence>
<dbReference type="InterPro" id="IPR023346">
    <property type="entry name" value="Lysozyme-like_dom_sf"/>
</dbReference>
<sequence length="217" mass="24055">MKKNLICLSCLLLLTACENTPSTVKMTEQPIAATVTVDSPLDREIRGILEKGVSMTERKRQVAAIEASFQRFTTMERARQLAALCFTKTLGTPFLPFDLAEIALAETGGHRLSAAAISSKGALGVWQLMPSRAKSHGYSPQDMKNDEKCAEAAVRELYSKLEMAQGNLERAKKLYCGQGPQADFYLKKVKRIRQEMLVVLEKQTERLAMGETGILTR</sequence>
<accession>A0ABS5U652</accession>